<protein>
    <submittedName>
        <fullName evidence="2">Metallophosphoesterase</fullName>
    </submittedName>
</protein>
<feature type="domain" description="Calcineurin-like phosphoesterase" evidence="1">
    <location>
        <begin position="47"/>
        <end position="225"/>
    </location>
</feature>
<evidence type="ECO:0000313" key="2">
    <source>
        <dbReference type="EMBL" id="MCP1111246.1"/>
    </source>
</evidence>
<dbReference type="PANTHER" id="PTHR31302">
    <property type="entry name" value="TRANSMEMBRANE PROTEIN WITH METALLOPHOSPHOESTERASE DOMAIN-RELATED"/>
    <property type="match status" value="1"/>
</dbReference>
<evidence type="ECO:0000313" key="3">
    <source>
        <dbReference type="Proteomes" id="UP001523565"/>
    </source>
</evidence>
<dbReference type="Pfam" id="PF00149">
    <property type="entry name" value="Metallophos"/>
    <property type="match status" value="1"/>
</dbReference>
<comment type="caution">
    <text evidence="2">The sequence shown here is derived from an EMBL/GenBank/DDBJ whole genome shotgun (WGS) entry which is preliminary data.</text>
</comment>
<reference evidence="2 3" key="1">
    <citation type="journal article" date="2022" name="Genome Biol. Evol.">
        <title>Host diet, physiology and behaviors set the stage for Lachnospiraceae cladogenesis.</title>
        <authorList>
            <person name="Vera-Ponce De Leon A."/>
            <person name="Schneider M."/>
            <person name="Jahnes B.C."/>
            <person name="Sadowski V."/>
            <person name="Camuy-Velez L.A."/>
            <person name="Duan J."/>
            <person name="Sabree Z.L."/>
        </authorList>
    </citation>
    <scope>NUCLEOTIDE SEQUENCE [LARGE SCALE GENOMIC DNA]</scope>
    <source>
        <strain evidence="2 3">PAL227</strain>
    </source>
</reference>
<dbReference type="Proteomes" id="UP001523565">
    <property type="component" value="Unassembled WGS sequence"/>
</dbReference>
<dbReference type="Gene3D" id="3.60.21.10">
    <property type="match status" value="1"/>
</dbReference>
<dbReference type="SUPFAM" id="SSF56300">
    <property type="entry name" value="Metallo-dependent phosphatases"/>
    <property type="match status" value="1"/>
</dbReference>
<keyword evidence="3" id="KW-1185">Reference proteome</keyword>
<dbReference type="PANTHER" id="PTHR31302:SF32">
    <property type="entry name" value="PHOSPHOESTERASE"/>
    <property type="match status" value="1"/>
</dbReference>
<evidence type="ECO:0000259" key="1">
    <source>
        <dbReference type="Pfam" id="PF00149"/>
    </source>
</evidence>
<dbReference type="EMBL" id="JAMZFV010000026">
    <property type="protein sequence ID" value="MCP1111246.1"/>
    <property type="molecule type" value="Genomic_DNA"/>
</dbReference>
<organism evidence="2 3">
    <name type="scientific">Ohessyouella blattaphilus</name>
    <dbReference type="NCBI Taxonomy" id="2949333"/>
    <lineage>
        <taxon>Bacteria</taxon>
        <taxon>Bacillati</taxon>
        <taxon>Bacillota</taxon>
        <taxon>Clostridia</taxon>
        <taxon>Lachnospirales</taxon>
        <taxon>Lachnospiraceae</taxon>
        <taxon>Ohessyouella</taxon>
    </lineage>
</organism>
<dbReference type="RefSeq" id="WP_262070124.1">
    <property type="nucleotide sequence ID" value="NZ_JAMXOC010000026.1"/>
</dbReference>
<name>A0ABT1EL43_9FIRM</name>
<dbReference type="InterPro" id="IPR004843">
    <property type="entry name" value="Calcineurin-like_PHP"/>
</dbReference>
<gene>
    <name evidence="2" type="ORF">NK118_13405</name>
</gene>
<proteinExistence type="predicted"/>
<dbReference type="InterPro" id="IPR029052">
    <property type="entry name" value="Metallo-depent_PP-like"/>
</dbReference>
<dbReference type="InterPro" id="IPR051158">
    <property type="entry name" value="Metallophosphoesterase_sf"/>
</dbReference>
<sequence>MKIAIALVLLIVLLMAILEIRRELRIFQVTHYLIASPKLNTFSGERKIVFLSDLHDQQYGKHNAELLNAIKKEEPWLILIGGDMMISKEGKNFELAREFVAQLPAIAPVYYANGNHEQRVKEFPKRYQMDFTLYRQELEALGVIFLENETVTLEKDQVRIQLTGLEIPVENYQHLRMPPLALSEIEERIGQAKDGYNILLAHNPAYVEVYKDWGADLILSGHFHGGIIRIPGMRGLIIPGFGKYKRYSGSVYLDGDKRIVVSRGLGNHTVKLRLFNKAEVITLHLQGKEGIMDKVKN</sequence>
<accession>A0ABT1EL43</accession>